<dbReference type="Proteomes" id="UP001433508">
    <property type="component" value="Unassembled WGS sequence"/>
</dbReference>
<keyword evidence="2" id="KW-1185">Reference proteome</keyword>
<reference evidence="2" key="1">
    <citation type="journal article" date="2024" name="Front. Bioeng. Biotechnol.">
        <title>Genome-scale model development and genomic sequencing of the oleaginous clade Lipomyces.</title>
        <authorList>
            <person name="Czajka J.J."/>
            <person name="Han Y."/>
            <person name="Kim J."/>
            <person name="Mondo S.J."/>
            <person name="Hofstad B.A."/>
            <person name="Robles A."/>
            <person name="Haridas S."/>
            <person name="Riley R."/>
            <person name="LaButti K."/>
            <person name="Pangilinan J."/>
            <person name="Andreopoulos W."/>
            <person name="Lipzen A."/>
            <person name="Yan J."/>
            <person name="Wang M."/>
            <person name="Ng V."/>
            <person name="Grigoriev I.V."/>
            <person name="Spatafora J.W."/>
            <person name="Magnuson J.K."/>
            <person name="Baker S.E."/>
            <person name="Pomraning K.R."/>
        </authorList>
    </citation>
    <scope>NUCLEOTIDE SEQUENCE [LARGE SCALE GENOMIC DNA]</scope>
    <source>
        <strain evidence="2">CBS 7786</strain>
    </source>
</reference>
<organism evidence="1 2">
    <name type="scientific">Lipomyces kononenkoae</name>
    <name type="common">Yeast</name>
    <dbReference type="NCBI Taxonomy" id="34357"/>
    <lineage>
        <taxon>Eukaryota</taxon>
        <taxon>Fungi</taxon>
        <taxon>Dikarya</taxon>
        <taxon>Ascomycota</taxon>
        <taxon>Saccharomycotina</taxon>
        <taxon>Lipomycetes</taxon>
        <taxon>Lipomycetales</taxon>
        <taxon>Lipomycetaceae</taxon>
        <taxon>Lipomyces</taxon>
    </lineage>
</organism>
<name>A0ACC3TBX4_LIPKO</name>
<accession>A0ACC3TBX4</accession>
<evidence type="ECO:0000313" key="2">
    <source>
        <dbReference type="Proteomes" id="UP001433508"/>
    </source>
</evidence>
<protein>
    <submittedName>
        <fullName evidence="1">Uncharacterized protein</fullName>
    </submittedName>
</protein>
<comment type="caution">
    <text evidence="1">The sequence shown here is derived from an EMBL/GenBank/DDBJ whole genome shotgun (WGS) entry which is preliminary data.</text>
</comment>
<dbReference type="EMBL" id="MU971336">
    <property type="protein sequence ID" value="KAK9241131.1"/>
    <property type="molecule type" value="Genomic_DNA"/>
</dbReference>
<sequence>MPSPFKFSSFDVFQPPSALNNTHTVDSPPARPNPSLQFTFSPHTRPSADSTASVESGSSSLNQTQLPASMSPLSINTGSESPRRPSLRRQSSVQLQQVPPHILLPFVDRPSEMDLLMKYNQSFFSMLKRSVGDDVYEQQLLPLLRSPREKLDDIAFLIAIKRILCVGDAGSSRMWIEFCRIVGCNDHDLPPSPSVPSSFMRLPPALDLDAETNESMEKVQFRNQDPFSSSHRREYSEGSAGGVSPTFTFRDPIIEED</sequence>
<gene>
    <name evidence="1" type="ORF">V1525DRAFT_393785</name>
</gene>
<evidence type="ECO:0000313" key="1">
    <source>
        <dbReference type="EMBL" id="KAK9241131.1"/>
    </source>
</evidence>
<proteinExistence type="predicted"/>